<feature type="region of interest" description="Disordered" evidence="1">
    <location>
        <begin position="31"/>
        <end position="50"/>
    </location>
</feature>
<dbReference type="AlphaFoldDB" id="A0A5B0Q7E5"/>
<dbReference type="Proteomes" id="UP000324748">
    <property type="component" value="Unassembled WGS sequence"/>
</dbReference>
<sequence length="50" mass="5565">MIDSSFSYYASISFNFITGSQESFLFSDKTRNPPAKDVFKRNPANGNVAP</sequence>
<dbReference type="EMBL" id="VSWC01000028">
    <property type="protein sequence ID" value="KAA1108993.1"/>
    <property type="molecule type" value="Genomic_DNA"/>
</dbReference>
<protein>
    <submittedName>
        <fullName evidence="2">Uncharacterized protein</fullName>
    </submittedName>
</protein>
<proteinExistence type="predicted"/>
<gene>
    <name evidence="2" type="ORF">PGT21_030261</name>
</gene>
<accession>A0A5B0Q7E5</accession>
<reference evidence="2 3" key="1">
    <citation type="submission" date="2019-05" db="EMBL/GenBank/DDBJ databases">
        <title>Emergence of the Ug99 lineage of the wheat stem rust pathogen through somatic hybridization.</title>
        <authorList>
            <person name="Li F."/>
            <person name="Upadhyaya N.M."/>
            <person name="Sperschneider J."/>
            <person name="Matny O."/>
            <person name="Nguyen-Phuc H."/>
            <person name="Mago R."/>
            <person name="Raley C."/>
            <person name="Miller M.E."/>
            <person name="Silverstein K.A.T."/>
            <person name="Henningsen E."/>
            <person name="Hirsch C.D."/>
            <person name="Visser B."/>
            <person name="Pretorius Z.A."/>
            <person name="Steffenson B.J."/>
            <person name="Schwessinger B."/>
            <person name="Dodds P.N."/>
            <person name="Figueroa M."/>
        </authorList>
    </citation>
    <scope>NUCLEOTIDE SEQUENCE [LARGE SCALE GENOMIC DNA]</scope>
    <source>
        <strain evidence="2">21-0</strain>
    </source>
</reference>
<evidence type="ECO:0000313" key="2">
    <source>
        <dbReference type="EMBL" id="KAA1108993.1"/>
    </source>
</evidence>
<evidence type="ECO:0000256" key="1">
    <source>
        <dbReference type="SAM" id="MobiDB-lite"/>
    </source>
</evidence>
<organism evidence="2 3">
    <name type="scientific">Puccinia graminis f. sp. tritici</name>
    <dbReference type="NCBI Taxonomy" id="56615"/>
    <lineage>
        <taxon>Eukaryota</taxon>
        <taxon>Fungi</taxon>
        <taxon>Dikarya</taxon>
        <taxon>Basidiomycota</taxon>
        <taxon>Pucciniomycotina</taxon>
        <taxon>Pucciniomycetes</taxon>
        <taxon>Pucciniales</taxon>
        <taxon>Pucciniaceae</taxon>
        <taxon>Puccinia</taxon>
    </lineage>
</organism>
<name>A0A5B0Q7E5_PUCGR</name>
<keyword evidence="3" id="KW-1185">Reference proteome</keyword>
<evidence type="ECO:0000313" key="3">
    <source>
        <dbReference type="Proteomes" id="UP000324748"/>
    </source>
</evidence>
<comment type="caution">
    <text evidence="2">The sequence shown here is derived from an EMBL/GenBank/DDBJ whole genome shotgun (WGS) entry which is preliminary data.</text>
</comment>